<keyword evidence="7 8" id="KW-0472">Membrane</keyword>
<gene>
    <name evidence="10" type="ORF">F1737_10390</name>
</gene>
<dbReference type="KEGG" id="mefw:F1737_10390"/>
<dbReference type="PANTHER" id="PTHR43302">
    <property type="entry name" value="TRANSPORTER ARSB-RELATED"/>
    <property type="match status" value="1"/>
</dbReference>
<accession>A0AA97FFQ6</accession>
<sequence length="381" mass="41185">MCGGAAFVLLTGSITPKDALMAVSPDVMLFLSGVFIIGAGLFKSGVLESLSNRIFSKAKNQDVFLLSFIFLTGLLSAVLMNDTVAIIAAPLAVTLSKKFRLPPEMLLLALAFSVTTGSVASPVGNPQNLLIATMSGIENPFFAFLYYLGLPTLLSLIFVYLCLRFLYREHFKDDFCTDEKREPSGFWFFDPSFLSLLILAGLILSSAVLSGYGIHIPLFSIAIISALPLLLFSKKRMEILREADWHTLLFFAAMFVLMQSVWNTGFFQAFFEGSGCFSFTPALTMLMGLIVSQFISNVPFVALFMPLVLSSGAGPNVLMSLAAGSTLAGNLLLFGAASNIIIVQNAEKKGICIGFLRFAKAGVLITGGQVVIYLLYILTIS</sequence>
<keyword evidence="5 8" id="KW-0812">Transmembrane</keyword>
<feature type="transmembrane region" description="Helical" evidence="8">
    <location>
        <begin position="144"/>
        <end position="167"/>
    </location>
</feature>
<feature type="transmembrane region" description="Helical" evidence="8">
    <location>
        <begin position="282"/>
        <end position="309"/>
    </location>
</feature>
<feature type="transmembrane region" description="Helical" evidence="8">
    <location>
        <begin position="27"/>
        <end position="46"/>
    </location>
</feature>
<comment type="similarity">
    <text evidence="2">Belongs to the CitM (TC 2.A.11) transporter family.</text>
</comment>
<feature type="transmembrane region" description="Helical" evidence="8">
    <location>
        <begin position="245"/>
        <end position="262"/>
    </location>
</feature>
<organism evidence="10 11">
    <name type="scientific">Methanochimaera problematica</name>
    <dbReference type="NCBI Taxonomy" id="2609417"/>
    <lineage>
        <taxon>Archaea</taxon>
        <taxon>Methanobacteriati</taxon>
        <taxon>Methanobacteriota</taxon>
        <taxon>Stenosarchaea group</taxon>
        <taxon>Methanomicrobia</taxon>
        <taxon>Methanomicrobiales</taxon>
        <taxon>Methanomicrobiaceae</taxon>
        <taxon>Methanochimaera</taxon>
    </lineage>
</organism>
<dbReference type="PRINTS" id="PR00758">
    <property type="entry name" value="ARSENICPUMP"/>
</dbReference>
<name>A0AA97FFQ6_9EURY</name>
<dbReference type="Pfam" id="PF03600">
    <property type="entry name" value="CitMHS"/>
    <property type="match status" value="1"/>
</dbReference>
<protein>
    <submittedName>
        <fullName evidence="10">Anion transporter</fullName>
    </submittedName>
</protein>
<evidence type="ECO:0000256" key="6">
    <source>
        <dbReference type="ARBA" id="ARBA00022989"/>
    </source>
</evidence>
<feature type="transmembrane region" description="Helical" evidence="8">
    <location>
        <begin position="66"/>
        <end position="93"/>
    </location>
</feature>
<dbReference type="Proteomes" id="UP001301797">
    <property type="component" value="Chromosome"/>
</dbReference>
<feature type="domain" description="Citrate transporter-like" evidence="9">
    <location>
        <begin position="3"/>
        <end position="312"/>
    </location>
</feature>
<evidence type="ECO:0000256" key="1">
    <source>
        <dbReference type="ARBA" id="ARBA00004651"/>
    </source>
</evidence>
<dbReference type="GO" id="GO:0005886">
    <property type="term" value="C:plasma membrane"/>
    <property type="evidence" value="ECO:0007669"/>
    <property type="project" value="UniProtKB-SubCell"/>
</dbReference>
<keyword evidence="3" id="KW-0813">Transport</keyword>
<dbReference type="PANTHER" id="PTHR43302:SF5">
    <property type="entry name" value="TRANSPORTER ARSB-RELATED"/>
    <property type="match status" value="1"/>
</dbReference>
<dbReference type="EMBL" id="CP043875">
    <property type="protein sequence ID" value="WOF17359.1"/>
    <property type="molecule type" value="Genomic_DNA"/>
</dbReference>
<evidence type="ECO:0000256" key="3">
    <source>
        <dbReference type="ARBA" id="ARBA00022448"/>
    </source>
</evidence>
<keyword evidence="11" id="KW-1185">Reference proteome</keyword>
<feature type="transmembrane region" description="Helical" evidence="8">
    <location>
        <begin position="321"/>
        <end position="343"/>
    </location>
</feature>
<evidence type="ECO:0000256" key="5">
    <source>
        <dbReference type="ARBA" id="ARBA00022692"/>
    </source>
</evidence>
<feature type="transmembrane region" description="Helical" evidence="8">
    <location>
        <begin position="187"/>
        <end position="208"/>
    </location>
</feature>
<evidence type="ECO:0000256" key="4">
    <source>
        <dbReference type="ARBA" id="ARBA00022475"/>
    </source>
</evidence>
<evidence type="ECO:0000259" key="9">
    <source>
        <dbReference type="Pfam" id="PF03600"/>
    </source>
</evidence>
<feature type="transmembrane region" description="Helical" evidence="8">
    <location>
        <begin position="355"/>
        <end position="378"/>
    </location>
</feature>
<evidence type="ECO:0000313" key="11">
    <source>
        <dbReference type="Proteomes" id="UP001301797"/>
    </source>
</evidence>
<evidence type="ECO:0000313" key="10">
    <source>
        <dbReference type="EMBL" id="WOF17359.1"/>
    </source>
</evidence>
<feature type="transmembrane region" description="Helical" evidence="8">
    <location>
        <begin position="214"/>
        <end position="233"/>
    </location>
</feature>
<proteinExistence type="inferred from homology"/>
<dbReference type="InterPro" id="IPR004680">
    <property type="entry name" value="Cit_transptr-like_dom"/>
</dbReference>
<dbReference type="AlphaFoldDB" id="A0AA97FFQ6"/>
<evidence type="ECO:0000256" key="7">
    <source>
        <dbReference type="ARBA" id="ARBA00023136"/>
    </source>
</evidence>
<comment type="subcellular location">
    <subcellularLocation>
        <location evidence="1">Cell membrane</location>
        <topology evidence="1">Multi-pass membrane protein</topology>
    </subcellularLocation>
</comment>
<evidence type="ECO:0000256" key="2">
    <source>
        <dbReference type="ARBA" id="ARBA00009843"/>
    </source>
</evidence>
<dbReference type="InterPro" id="IPR000802">
    <property type="entry name" value="Arsenical_pump_ArsB"/>
</dbReference>
<keyword evidence="4" id="KW-1003">Cell membrane</keyword>
<dbReference type="GO" id="GO:0015105">
    <property type="term" value="F:arsenite transmembrane transporter activity"/>
    <property type="evidence" value="ECO:0007669"/>
    <property type="project" value="InterPro"/>
</dbReference>
<reference evidence="10 11" key="1">
    <citation type="submission" date="2019-09" db="EMBL/GenBank/DDBJ databases">
        <title>The complete genome of Methanoplanus sp. FWC-SCC4.</title>
        <authorList>
            <person name="Chen S.-C."/>
            <person name="Zhou Y.-Z."/>
            <person name="Lai M.-C."/>
        </authorList>
    </citation>
    <scope>NUCLEOTIDE SEQUENCE [LARGE SCALE GENOMIC DNA]</scope>
    <source>
        <strain evidence="10 11">FWC-SCC4</strain>
    </source>
</reference>
<keyword evidence="6 8" id="KW-1133">Transmembrane helix</keyword>
<evidence type="ECO:0000256" key="8">
    <source>
        <dbReference type="SAM" id="Phobius"/>
    </source>
</evidence>